<dbReference type="Pfam" id="PF00300">
    <property type="entry name" value="His_Phos_1"/>
    <property type="match status" value="1"/>
</dbReference>
<evidence type="ECO:0000256" key="2">
    <source>
        <dbReference type="ARBA" id="ARBA00023235"/>
    </source>
</evidence>
<keyword evidence="2 5" id="KW-0413">Isomerase</keyword>
<protein>
    <submittedName>
        <fullName evidence="5">Fructose-2,6-bisphosphatase</fullName>
        <ecNumber evidence="5">5.4.2.-</ecNumber>
    </submittedName>
</protein>
<dbReference type="EC" id="5.4.2.-" evidence="5"/>
<feature type="active site" description="Tele-phosphohistidine intermediate" evidence="3">
    <location>
        <position position="40"/>
    </location>
</feature>
<sequence length="216" mass="23168">MSREAFLHSETTGVEAHALPSMTLPEHVARFVPDLILLRHGETEWNRAGRFQGHRDSPLTSLGRAQAAAMGRLLAGLGIGTRTHRARTSPQPRAVETARLALGPLGIRAEPDPRLMEIGMGRWTGLCRSEIDARWPPPPGGEGLFDFYARCEGGETLDAVAERAAALLRSLSGPTILVTHGVTLRLLCAAALGQGRREAGSYPFRQGQVVRIAGGG</sequence>
<proteinExistence type="predicted"/>
<dbReference type="PANTHER" id="PTHR48100:SF1">
    <property type="entry name" value="HISTIDINE PHOSPHATASE FAMILY PROTEIN-RELATED"/>
    <property type="match status" value="1"/>
</dbReference>
<organism evidence="5 6">
    <name type="scientific">Rubellimicrobium thermophilum DSM 16684</name>
    <dbReference type="NCBI Taxonomy" id="1123069"/>
    <lineage>
        <taxon>Bacteria</taxon>
        <taxon>Pseudomonadati</taxon>
        <taxon>Pseudomonadota</taxon>
        <taxon>Alphaproteobacteria</taxon>
        <taxon>Rhodobacterales</taxon>
        <taxon>Roseobacteraceae</taxon>
        <taxon>Rubellimicrobium</taxon>
    </lineage>
</organism>
<dbReference type="SMART" id="SM00855">
    <property type="entry name" value="PGAM"/>
    <property type="match status" value="1"/>
</dbReference>
<evidence type="ECO:0000256" key="3">
    <source>
        <dbReference type="PIRSR" id="PIRSR613078-1"/>
    </source>
</evidence>
<dbReference type="SUPFAM" id="SSF53254">
    <property type="entry name" value="Phosphoglycerate mutase-like"/>
    <property type="match status" value="1"/>
</dbReference>
<dbReference type="STRING" id="1123069.ruthe_03168"/>
<dbReference type="Proteomes" id="UP000015346">
    <property type="component" value="Unassembled WGS sequence"/>
</dbReference>
<dbReference type="Gene3D" id="3.40.50.1240">
    <property type="entry name" value="Phosphoglycerate mutase-like"/>
    <property type="match status" value="1"/>
</dbReference>
<dbReference type="GO" id="GO:0016853">
    <property type="term" value="F:isomerase activity"/>
    <property type="evidence" value="ECO:0007669"/>
    <property type="project" value="UniProtKB-KW"/>
</dbReference>
<evidence type="ECO:0000256" key="1">
    <source>
        <dbReference type="ARBA" id="ARBA00023152"/>
    </source>
</evidence>
<dbReference type="GO" id="GO:0016791">
    <property type="term" value="F:phosphatase activity"/>
    <property type="evidence" value="ECO:0007669"/>
    <property type="project" value="TreeGrafter"/>
</dbReference>
<feature type="active site" description="Proton donor/acceptor" evidence="3">
    <location>
        <position position="117"/>
    </location>
</feature>
<reference evidence="5 6" key="1">
    <citation type="journal article" date="2013" name="Stand. Genomic Sci.">
        <title>Genome sequence of the reddish-pigmented Rubellimicrobium thermophilum type strain (DSM 16684(T)), a member of the Roseobacter clade.</title>
        <authorList>
            <person name="Fiebig A."/>
            <person name="Riedel T."/>
            <person name="Gronow S."/>
            <person name="Petersen J."/>
            <person name="Klenk H.P."/>
            <person name="Goker M."/>
        </authorList>
    </citation>
    <scope>NUCLEOTIDE SEQUENCE [LARGE SCALE GENOMIC DNA]</scope>
    <source>
        <strain evidence="5 6">DSM 16684</strain>
    </source>
</reference>
<dbReference type="InterPro" id="IPR001345">
    <property type="entry name" value="PG/BPGM_mutase_AS"/>
</dbReference>
<evidence type="ECO:0000313" key="5">
    <source>
        <dbReference type="EMBL" id="EPX82709.1"/>
    </source>
</evidence>
<keyword evidence="6" id="KW-1185">Reference proteome</keyword>
<dbReference type="GO" id="GO:0005737">
    <property type="term" value="C:cytoplasm"/>
    <property type="evidence" value="ECO:0007669"/>
    <property type="project" value="TreeGrafter"/>
</dbReference>
<gene>
    <name evidence="5" type="ORF">ruthe_03168</name>
</gene>
<dbReference type="AlphaFoldDB" id="S9S8W9"/>
<evidence type="ECO:0000256" key="4">
    <source>
        <dbReference type="PIRSR" id="PIRSR613078-2"/>
    </source>
</evidence>
<evidence type="ECO:0000313" key="6">
    <source>
        <dbReference type="Proteomes" id="UP000015346"/>
    </source>
</evidence>
<dbReference type="HOGENOM" id="CLU_033323_9_1_5"/>
<accession>S9S8W9</accession>
<name>S9S8W9_9RHOB</name>
<dbReference type="InterPro" id="IPR013078">
    <property type="entry name" value="His_Pase_superF_clade-1"/>
</dbReference>
<feature type="binding site" evidence="4">
    <location>
        <begin position="39"/>
        <end position="46"/>
    </location>
    <ligand>
        <name>substrate</name>
    </ligand>
</feature>
<feature type="binding site" evidence="4">
    <location>
        <position position="93"/>
    </location>
    <ligand>
        <name>substrate</name>
    </ligand>
</feature>
<dbReference type="InterPro" id="IPR029033">
    <property type="entry name" value="His_PPase_superfam"/>
</dbReference>
<comment type="caution">
    <text evidence="5">The sequence shown here is derived from an EMBL/GenBank/DDBJ whole genome shotgun (WGS) entry which is preliminary data.</text>
</comment>
<dbReference type="EMBL" id="AOLV01000039">
    <property type="protein sequence ID" value="EPX82709.1"/>
    <property type="molecule type" value="Genomic_DNA"/>
</dbReference>
<dbReference type="CDD" id="cd07067">
    <property type="entry name" value="HP_PGM_like"/>
    <property type="match status" value="1"/>
</dbReference>
<dbReference type="PANTHER" id="PTHR48100">
    <property type="entry name" value="BROAD-SPECIFICITY PHOSPHATASE YOR283W-RELATED"/>
    <property type="match status" value="1"/>
</dbReference>
<keyword evidence="1" id="KW-0324">Glycolysis</keyword>
<dbReference type="InterPro" id="IPR050275">
    <property type="entry name" value="PGM_Phosphatase"/>
</dbReference>
<dbReference type="PROSITE" id="PS00175">
    <property type="entry name" value="PG_MUTASE"/>
    <property type="match status" value="1"/>
</dbReference>